<dbReference type="InParanoid" id="H0EY77"/>
<feature type="region of interest" description="Disordered" evidence="1">
    <location>
        <begin position="46"/>
        <end position="88"/>
    </location>
</feature>
<evidence type="ECO:0000256" key="1">
    <source>
        <dbReference type="SAM" id="MobiDB-lite"/>
    </source>
</evidence>
<dbReference type="AlphaFoldDB" id="H0EY77"/>
<dbReference type="HOGENOM" id="CLU_2469293_0_0_1"/>
<feature type="signal peptide" evidence="2">
    <location>
        <begin position="1"/>
        <end position="20"/>
    </location>
</feature>
<gene>
    <name evidence="3" type="ORF">M7I_7775</name>
</gene>
<accession>H0EY77</accession>
<comment type="caution">
    <text evidence="3">The sequence shown here is derived from an EMBL/GenBank/DDBJ whole genome shotgun (WGS) entry which is preliminary data.</text>
</comment>
<organism evidence="3 4">
    <name type="scientific">Glarea lozoyensis (strain ATCC 74030 / MF5533)</name>
    <dbReference type="NCBI Taxonomy" id="1104152"/>
    <lineage>
        <taxon>Eukaryota</taxon>
        <taxon>Fungi</taxon>
        <taxon>Dikarya</taxon>
        <taxon>Ascomycota</taxon>
        <taxon>Pezizomycotina</taxon>
        <taxon>Leotiomycetes</taxon>
        <taxon>Helotiales</taxon>
        <taxon>Helotiaceae</taxon>
        <taxon>Glarea</taxon>
    </lineage>
</organism>
<evidence type="ECO:0000256" key="2">
    <source>
        <dbReference type="SAM" id="SignalP"/>
    </source>
</evidence>
<dbReference type="EMBL" id="AGUE01000241">
    <property type="protein sequence ID" value="EHK96517.1"/>
    <property type="molecule type" value="Genomic_DNA"/>
</dbReference>
<feature type="compositionally biased region" description="Basic and acidic residues" evidence="1">
    <location>
        <begin position="70"/>
        <end position="88"/>
    </location>
</feature>
<proteinExistence type="predicted"/>
<evidence type="ECO:0000313" key="4">
    <source>
        <dbReference type="Proteomes" id="UP000005446"/>
    </source>
</evidence>
<protein>
    <submittedName>
        <fullName evidence="3">Uncharacterized protein</fullName>
    </submittedName>
</protein>
<sequence length="88" mass="9796">MQFSKTFLGMSLLFASMAAAAPVVVRAAGDATADFQPEELRQSNDALFSTTEDEFQPEELRQSNDALFSTKEDEFQPEELRQSNDGRS</sequence>
<name>H0EY77_GLAL7</name>
<keyword evidence="2" id="KW-0732">Signal</keyword>
<feature type="chain" id="PRO_5003532889" evidence="2">
    <location>
        <begin position="21"/>
        <end position="88"/>
    </location>
</feature>
<keyword evidence="4" id="KW-1185">Reference proteome</keyword>
<dbReference type="Proteomes" id="UP000005446">
    <property type="component" value="Unassembled WGS sequence"/>
</dbReference>
<reference evidence="3 4" key="1">
    <citation type="journal article" date="2012" name="Eukaryot. Cell">
        <title>Genome sequence of the fungus Glarea lozoyensis: the first genome sequence of a species from the Helotiaceae family.</title>
        <authorList>
            <person name="Youssar L."/>
            <person name="Gruening B.A."/>
            <person name="Erxleben A."/>
            <person name="Guenther S."/>
            <person name="Huettel W."/>
        </authorList>
    </citation>
    <scope>NUCLEOTIDE SEQUENCE [LARGE SCALE GENOMIC DNA]</scope>
    <source>
        <strain evidence="4">ATCC 74030 / MF5533</strain>
    </source>
</reference>
<evidence type="ECO:0000313" key="3">
    <source>
        <dbReference type="EMBL" id="EHK96517.1"/>
    </source>
</evidence>